<name>A0A1F7YI33_9BACT</name>
<accession>A0A1F7YI33</accession>
<dbReference type="PROSITE" id="PS51318">
    <property type="entry name" value="TAT"/>
    <property type="match status" value="1"/>
</dbReference>
<evidence type="ECO:0000313" key="3">
    <source>
        <dbReference type="Proteomes" id="UP000178851"/>
    </source>
</evidence>
<dbReference type="EMBL" id="MGGI01000016">
    <property type="protein sequence ID" value="OGM26165.1"/>
    <property type="molecule type" value="Genomic_DNA"/>
</dbReference>
<comment type="caution">
    <text evidence="2">The sequence shown here is derived from an EMBL/GenBank/DDBJ whole genome shotgun (WGS) entry which is preliminary data.</text>
</comment>
<reference evidence="2 3" key="1">
    <citation type="journal article" date="2016" name="Nat. Commun.">
        <title>Thousands of microbial genomes shed light on interconnected biogeochemical processes in an aquifer system.</title>
        <authorList>
            <person name="Anantharaman K."/>
            <person name="Brown C.T."/>
            <person name="Hug L.A."/>
            <person name="Sharon I."/>
            <person name="Castelle C.J."/>
            <person name="Probst A.J."/>
            <person name="Thomas B.C."/>
            <person name="Singh A."/>
            <person name="Wilkins M.J."/>
            <person name="Karaoz U."/>
            <person name="Brodie E.L."/>
            <person name="Williams K.H."/>
            <person name="Hubbard S.S."/>
            <person name="Banfield J.F."/>
        </authorList>
    </citation>
    <scope>NUCLEOTIDE SEQUENCE [LARGE SCALE GENOMIC DNA]</scope>
</reference>
<gene>
    <name evidence="2" type="ORF">A2627_03945</name>
</gene>
<dbReference type="AlphaFoldDB" id="A0A1F7YI33"/>
<evidence type="ECO:0000256" key="1">
    <source>
        <dbReference type="SAM" id="MobiDB-lite"/>
    </source>
</evidence>
<dbReference type="Proteomes" id="UP000178851">
    <property type="component" value="Unassembled WGS sequence"/>
</dbReference>
<protein>
    <submittedName>
        <fullName evidence="2">Uncharacterized protein</fullName>
    </submittedName>
</protein>
<proteinExistence type="predicted"/>
<sequence>MSEDLALSRRNFLKGAGSLGLGASPLGQNVLNALDRGGKSLPVANKWTERKLTEAEAAFPTTERTYTLPSKDTVRVEIVTLKTIDEVRTYLASQNRNAGITSGMTEDQIRAKKIERLKDDPRRKGLTIVSDKVRSMVEHPPDGSPDLGTKDIIDWLMAHDFLHNTMAKVAGNGDTDFYTTQIVLVPDEVAKNWFVRRMPSEGETGLPLEWRIHALGNSDQEDLVEQPIEIDSMVVLSSAMGTYPYGSYIQPILIEELGKEIGVDLGHAHEYRGHHVGTDGESPLGDIYGGGVISEPGAATPIVAVIMEGDIMGSISSVNDLNLIKKGKQGYLGWSSLVAWARRKFEIYKNKYRGIQPDKFPLVRNPDPNVAPQGAELTFAGGGYSIDLVGPGGESLSDSRNIKPQGRLLVDMNTGGAVPFDLFRQDDPQAVTIDIQSAPSISEPGINAVHTYGAVIEFKFSGLKFLIPRYLLNAKALSSEGLKAGTNKLKFGIKFYKDPRSINPDTIPVWNIHLVKGLVNSKDNPDMVASCMIGEGPDTYTMVWSTSQIPPDSIPGKFVTYLPMMAKSGPPVSELDQRIPPSYVPKEVSPPKERIDLKPKRTASQVIADMKAAAAKKLEMRERYYGRREVEENPVQEGLRRVSFLK</sequence>
<evidence type="ECO:0000313" key="2">
    <source>
        <dbReference type="EMBL" id="OGM26165.1"/>
    </source>
</evidence>
<dbReference type="InterPro" id="IPR006311">
    <property type="entry name" value="TAT_signal"/>
</dbReference>
<organism evidence="2 3">
    <name type="scientific">Candidatus Woesebacteria bacterium RIFCSPHIGHO2_01_FULL_39_28</name>
    <dbReference type="NCBI Taxonomy" id="1802496"/>
    <lineage>
        <taxon>Bacteria</taxon>
        <taxon>Candidatus Woeseibacteriota</taxon>
    </lineage>
</organism>
<feature type="region of interest" description="Disordered" evidence="1">
    <location>
        <begin position="571"/>
        <end position="591"/>
    </location>
</feature>